<evidence type="ECO:0000256" key="2">
    <source>
        <dbReference type="SAM" id="MobiDB-lite"/>
    </source>
</evidence>
<gene>
    <name evidence="3" type="ORF">Tco_0750125</name>
</gene>
<reference evidence="3" key="1">
    <citation type="journal article" date="2022" name="Int. J. Mol. Sci.">
        <title>Draft Genome of Tanacetum Coccineum: Genomic Comparison of Closely Related Tanacetum-Family Plants.</title>
        <authorList>
            <person name="Yamashiro T."/>
            <person name="Shiraishi A."/>
            <person name="Nakayama K."/>
            <person name="Satake H."/>
        </authorList>
    </citation>
    <scope>NUCLEOTIDE SEQUENCE</scope>
</reference>
<feature type="coiled-coil region" evidence="1">
    <location>
        <begin position="396"/>
        <end position="458"/>
    </location>
</feature>
<organism evidence="3 4">
    <name type="scientific">Tanacetum coccineum</name>
    <dbReference type="NCBI Taxonomy" id="301880"/>
    <lineage>
        <taxon>Eukaryota</taxon>
        <taxon>Viridiplantae</taxon>
        <taxon>Streptophyta</taxon>
        <taxon>Embryophyta</taxon>
        <taxon>Tracheophyta</taxon>
        <taxon>Spermatophyta</taxon>
        <taxon>Magnoliopsida</taxon>
        <taxon>eudicotyledons</taxon>
        <taxon>Gunneridae</taxon>
        <taxon>Pentapetalae</taxon>
        <taxon>asterids</taxon>
        <taxon>campanulids</taxon>
        <taxon>Asterales</taxon>
        <taxon>Asteraceae</taxon>
        <taxon>Asteroideae</taxon>
        <taxon>Anthemideae</taxon>
        <taxon>Anthemidinae</taxon>
        <taxon>Tanacetum</taxon>
    </lineage>
</organism>
<evidence type="ECO:0008006" key="5">
    <source>
        <dbReference type="Google" id="ProtNLM"/>
    </source>
</evidence>
<evidence type="ECO:0000313" key="4">
    <source>
        <dbReference type="Proteomes" id="UP001151760"/>
    </source>
</evidence>
<reference evidence="3" key="2">
    <citation type="submission" date="2022-01" db="EMBL/GenBank/DDBJ databases">
        <authorList>
            <person name="Yamashiro T."/>
            <person name="Shiraishi A."/>
            <person name="Satake H."/>
            <person name="Nakayama K."/>
        </authorList>
    </citation>
    <scope>NUCLEOTIDE SEQUENCE</scope>
</reference>
<dbReference type="EMBL" id="BQNB010010912">
    <property type="protein sequence ID" value="GJS83584.1"/>
    <property type="molecule type" value="Genomic_DNA"/>
</dbReference>
<dbReference type="Proteomes" id="UP001151760">
    <property type="component" value="Unassembled WGS sequence"/>
</dbReference>
<protein>
    <recommendedName>
        <fullName evidence="5">Transposase (Putative), gypsy type</fullName>
    </recommendedName>
</protein>
<proteinExistence type="predicted"/>
<evidence type="ECO:0000313" key="3">
    <source>
        <dbReference type="EMBL" id="GJS83584.1"/>
    </source>
</evidence>
<feature type="region of interest" description="Disordered" evidence="2">
    <location>
        <begin position="168"/>
        <end position="220"/>
    </location>
</feature>
<keyword evidence="4" id="KW-1185">Reference proteome</keyword>
<accession>A0ABQ4Z0B6</accession>
<comment type="caution">
    <text evidence="3">The sequence shown here is derived from an EMBL/GenBank/DDBJ whole genome shotgun (WGS) entry which is preliminary data.</text>
</comment>
<evidence type="ECO:0000256" key="1">
    <source>
        <dbReference type="SAM" id="Coils"/>
    </source>
</evidence>
<feature type="compositionally biased region" description="Low complexity" evidence="2">
    <location>
        <begin position="168"/>
        <end position="179"/>
    </location>
</feature>
<feature type="region of interest" description="Disordered" evidence="2">
    <location>
        <begin position="257"/>
        <end position="312"/>
    </location>
</feature>
<sequence length="700" mass="77254">MGRNTIQLETAVSTISSEYLLEFNSEHGIAEELHSELPSPGDRIMDFSEDERVFPTVVDWRVSAPKDEMPVAGSYSPEDVVVLNTRRTPIQKQPEALLCLVGLSRKYFLVDDVYPTFLNDDDREMDLFNLISAPNPTKVKTGTRPRAAHEVPLLIATATRVIAMEDATGLSSSSGTPSTVEKSPLDFSNEDSPRRITESDGTENQGQETVAPEVPPQENVPTVGVTPEIGLEKEVAAMGPLSTIGEKSTRLYTGSTLSAPTLQETPADVSDPDPLSYAKPQSIPEREIAQSSKGATVAGDPDSEKSTSFTSFTGSPSGIYRPGWGVINSCRLKSPDVCQDVVDHIVPPGYFSELRHLRNEDFFNQYNMNLARQVAMGSQLRLRFEQEVRLLKRATKKGLRNQMKNLEALLEAEVDMKKVAEANNVELVEELESLSAKFSDLQVNNTQLSQQVSSLQAQITGDERIKAAFKEFKRYEDDKVEQRCVEMDARLDKLSIDFDEELYPHILTAIAGCRWLIGHDLRLAVLKCAESLEIRQAFADVVSAGLAKGDVEACDPEANDKFVKALQDMKDLKYPIVDQLERLKDSLIDLIMASLHLKSDTGEDAPQWIRDLRPSSSQLKIPIYLKVCDPKDPWAVKEEISLEDAIAANISRVEKKKKCRVVCRTHGVSSAHNARSDGVVVSVLTAAPQGLAILLTDAAT</sequence>
<name>A0ABQ4Z0B6_9ASTR</name>
<keyword evidence="1" id="KW-0175">Coiled coil</keyword>